<comment type="caution">
    <text evidence="3">The sequence shown here is derived from an EMBL/GenBank/DDBJ whole genome shotgun (WGS) entry which is preliminary data.</text>
</comment>
<evidence type="ECO:0000259" key="2">
    <source>
        <dbReference type="Pfam" id="PF13240"/>
    </source>
</evidence>
<proteinExistence type="predicted"/>
<feature type="transmembrane region" description="Helical" evidence="1">
    <location>
        <begin position="6"/>
        <end position="26"/>
    </location>
</feature>
<dbReference type="OrthoDB" id="2622611at2"/>
<protein>
    <recommendedName>
        <fullName evidence="2">Zinc-ribbon domain-containing protein</fullName>
    </recommendedName>
</protein>
<keyword evidence="1" id="KW-1133">Transmembrane helix</keyword>
<keyword evidence="1" id="KW-0812">Transmembrane</keyword>
<organism evidence="3 4">
    <name type="scientific">Paenibacillus pini JCM 16418</name>
    <dbReference type="NCBI Taxonomy" id="1236976"/>
    <lineage>
        <taxon>Bacteria</taxon>
        <taxon>Bacillati</taxon>
        <taxon>Bacillota</taxon>
        <taxon>Bacilli</taxon>
        <taxon>Bacillales</taxon>
        <taxon>Paenibacillaceae</taxon>
        <taxon>Paenibacillus</taxon>
    </lineage>
</organism>
<evidence type="ECO:0000313" key="4">
    <source>
        <dbReference type="Proteomes" id="UP000019364"/>
    </source>
</evidence>
<reference evidence="3 4" key="1">
    <citation type="journal article" date="2014" name="Genome Announc.">
        <title>Draft Genome Sequence of Paenibacillus pini JCM 16418T, Isolated from the Rhizosphere of Pine Tree.</title>
        <authorList>
            <person name="Yuki M."/>
            <person name="Oshima K."/>
            <person name="Suda W."/>
            <person name="Oshida Y."/>
            <person name="Kitamura K."/>
            <person name="Iida Y."/>
            <person name="Hattori M."/>
            <person name="Ohkuma M."/>
        </authorList>
    </citation>
    <scope>NUCLEOTIDE SEQUENCE [LARGE SCALE GENOMIC DNA]</scope>
    <source>
        <strain evidence="3 4">JCM 16418</strain>
    </source>
</reference>
<gene>
    <name evidence="3" type="ORF">JCM16418_495</name>
</gene>
<sequence>METIIVWLICTSIFCFIMYNMISAAIDKSEMASNIQDIRDLLIEMKRDKVNAERERISIEKHEHEINEECPACGYLVRQNEKFCPECGLKLID</sequence>
<dbReference type="RefSeq" id="WP_036645649.1">
    <property type="nucleotide sequence ID" value="NZ_BAVZ01000001.1"/>
</dbReference>
<keyword evidence="4" id="KW-1185">Reference proteome</keyword>
<keyword evidence="1" id="KW-0472">Membrane</keyword>
<dbReference type="eggNOG" id="ENOG5033M99">
    <property type="taxonomic scope" value="Bacteria"/>
</dbReference>
<dbReference type="STRING" id="1236976.JCM16418_495"/>
<evidence type="ECO:0000313" key="3">
    <source>
        <dbReference type="EMBL" id="GAF06536.1"/>
    </source>
</evidence>
<accession>W7YPC4</accession>
<dbReference type="Pfam" id="PF13240">
    <property type="entry name" value="Zn_Ribbon_1"/>
    <property type="match status" value="1"/>
</dbReference>
<dbReference type="InterPro" id="IPR026870">
    <property type="entry name" value="Zinc_ribbon_dom"/>
</dbReference>
<evidence type="ECO:0000256" key="1">
    <source>
        <dbReference type="SAM" id="Phobius"/>
    </source>
</evidence>
<dbReference type="Proteomes" id="UP000019364">
    <property type="component" value="Unassembled WGS sequence"/>
</dbReference>
<dbReference type="AlphaFoldDB" id="W7YPC4"/>
<dbReference type="EMBL" id="BAVZ01000001">
    <property type="protein sequence ID" value="GAF06536.1"/>
    <property type="molecule type" value="Genomic_DNA"/>
</dbReference>
<feature type="domain" description="Zinc-ribbon" evidence="2">
    <location>
        <begin position="70"/>
        <end position="90"/>
    </location>
</feature>
<name>W7YPC4_9BACL</name>